<evidence type="ECO:0000256" key="3">
    <source>
        <dbReference type="ARBA" id="ARBA00022475"/>
    </source>
</evidence>
<evidence type="ECO:0000256" key="2">
    <source>
        <dbReference type="ARBA" id="ARBA00004389"/>
    </source>
</evidence>
<evidence type="ECO:0000256" key="7">
    <source>
        <dbReference type="ARBA" id="ARBA00023054"/>
    </source>
</evidence>
<evidence type="ECO:0000256" key="10">
    <source>
        <dbReference type="SAM" id="Coils"/>
    </source>
</evidence>
<evidence type="ECO:0000256" key="8">
    <source>
        <dbReference type="ARBA" id="ARBA00023136"/>
    </source>
</evidence>
<sequence>MDREFALLKLKWIDTHSQLGHLRQRESTILHRFVLQKRLLDALQLVLDNLDSAISPHEHTGQPNHTQGFQRWISSSNLVKERKLMKEMCRRQHRVIGLALGNSSVAAFIMNFSWGKIETSKYTQMLEKLQQIEERKKKALADSGEKEKPNILNHLSLKSAIEEQIKIVKEISVELREEEHQVKSTIKCLEKQLKPMKDKASVYHARRSETVKRKEAAQRCILKLRQTSIKMNGMYDEYVSLLSNAKELARNKDIAALRKLSHHQVEEFMREWNNPYAKTLRNNYEFSILDSLRNRQLSHEGRIQFRNDSQETHRYIENGSNIHVTQIPCEY</sequence>
<evidence type="ECO:0000313" key="12">
    <source>
        <dbReference type="Proteomes" id="UP001396334"/>
    </source>
</evidence>
<name>A0ABR2NQR2_9ROSI</name>
<keyword evidence="6" id="KW-1133">Transmembrane helix</keyword>
<dbReference type="PANTHER" id="PTHR32219:SF21">
    <property type="entry name" value="PROTON PUMP-INTERACTOR 1-LIKE"/>
    <property type="match status" value="1"/>
</dbReference>
<gene>
    <name evidence="11" type="ORF">V6N11_055495</name>
</gene>
<keyword evidence="8" id="KW-0472">Membrane</keyword>
<evidence type="ECO:0000256" key="9">
    <source>
        <dbReference type="ARBA" id="ARBA00038080"/>
    </source>
</evidence>
<keyword evidence="5" id="KW-0256">Endoplasmic reticulum</keyword>
<evidence type="ECO:0000256" key="6">
    <source>
        <dbReference type="ARBA" id="ARBA00022989"/>
    </source>
</evidence>
<reference evidence="11 12" key="1">
    <citation type="journal article" date="2024" name="G3 (Bethesda)">
        <title>Genome assembly of Hibiscus sabdariffa L. provides insights into metabolisms of medicinal natural products.</title>
        <authorList>
            <person name="Kim T."/>
        </authorList>
    </citation>
    <scope>NUCLEOTIDE SEQUENCE [LARGE SCALE GENOMIC DNA]</scope>
    <source>
        <strain evidence="11">TK-2024</strain>
        <tissue evidence="11">Old leaves</tissue>
    </source>
</reference>
<evidence type="ECO:0000256" key="1">
    <source>
        <dbReference type="ARBA" id="ARBA00004162"/>
    </source>
</evidence>
<proteinExistence type="inferred from homology"/>
<dbReference type="InterPro" id="IPR055282">
    <property type="entry name" value="PPI1-4"/>
</dbReference>
<dbReference type="Proteomes" id="UP001396334">
    <property type="component" value="Unassembled WGS sequence"/>
</dbReference>
<comment type="similarity">
    <text evidence="9">Belongs to the plant Proton pump-interactor protein family.</text>
</comment>
<keyword evidence="12" id="KW-1185">Reference proteome</keyword>
<evidence type="ECO:0000313" key="11">
    <source>
        <dbReference type="EMBL" id="KAK8978506.1"/>
    </source>
</evidence>
<keyword evidence="3" id="KW-1003">Cell membrane</keyword>
<dbReference type="PANTHER" id="PTHR32219">
    <property type="entry name" value="RNA-BINDING PROTEIN YLMH-RELATED"/>
    <property type="match status" value="1"/>
</dbReference>
<comment type="subcellular location">
    <subcellularLocation>
        <location evidence="1">Cell membrane</location>
        <topology evidence="1">Single-pass membrane protein</topology>
    </subcellularLocation>
    <subcellularLocation>
        <location evidence="2">Endoplasmic reticulum membrane</location>
        <topology evidence="2">Single-pass membrane protein</topology>
    </subcellularLocation>
</comment>
<dbReference type="EMBL" id="JBBPBN010000111">
    <property type="protein sequence ID" value="KAK8978506.1"/>
    <property type="molecule type" value="Genomic_DNA"/>
</dbReference>
<evidence type="ECO:0000256" key="4">
    <source>
        <dbReference type="ARBA" id="ARBA00022692"/>
    </source>
</evidence>
<keyword evidence="4" id="KW-0812">Transmembrane</keyword>
<protein>
    <submittedName>
        <fullName evidence="11">Uncharacterized protein</fullName>
    </submittedName>
</protein>
<feature type="coiled-coil region" evidence="10">
    <location>
        <begin position="122"/>
        <end position="181"/>
    </location>
</feature>
<keyword evidence="7 10" id="KW-0175">Coiled coil</keyword>
<evidence type="ECO:0000256" key="5">
    <source>
        <dbReference type="ARBA" id="ARBA00022824"/>
    </source>
</evidence>
<comment type="caution">
    <text evidence="11">The sequence shown here is derived from an EMBL/GenBank/DDBJ whole genome shotgun (WGS) entry which is preliminary data.</text>
</comment>
<accession>A0ABR2NQR2</accession>
<organism evidence="11 12">
    <name type="scientific">Hibiscus sabdariffa</name>
    <name type="common">roselle</name>
    <dbReference type="NCBI Taxonomy" id="183260"/>
    <lineage>
        <taxon>Eukaryota</taxon>
        <taxon>Viridiplantae</taxon>
        <taxon>Streptophyta</taxon>
        <taxon>Embryophyta</taxon>
        <taxon>Tracheophyta</taxon>
        <taxon>Spermatophyta</taxon>
        <taxon>Magnoliopsida</taxon>
        <taxon>eudicotyledons</taxon>
        <taxon>Gunneridae</taxon>
        <taxon>Pentapetalae</taxon>
        <taxon>rosids</taxon>
        <taxon>malvids</taxon>
        <taxon>Malvales</taxon>
        <taxon>Malvaceae</taxon>
        <taxon>Malvoideae</taxon>
        <taxon>Hibiscus</taxon>
    </lineage>
</organism>